<evidence type="ECO:0000313" key="4">
    <source>
        <dbReference type="Proteomes" id="UP001156690"/>
    </source>
</evidence>
<sequence>MCSQKKTVRYDIDHEGNLFITKTTLVALVVCATLALWIVTPDEKNLTEQLSRSESPSVSLAFLKELRSKAPDNRDISRQMIATLSDSGDYETAKNLAKPLLLKTDGTKDWDTQVLYLDILLKSYHLEKSDQETKAEIRDFISNSIPIKSREYALAFADGAQSIALPSLSFEILQPHAKSTDHYFELIDLALQSADYQNALTIQRDIFEETPSLENAKRLLDLFTSSGSFHEGETFVKTYEGELKLRPEYIRLTVEYAISVGNTPLAISQLKVLSKLAPSPPLISITAKLAVSQGRLRESISLLETTIVSDPYPEDLAQLHTLYTWVNDIPNALKMSLALLDHNPSNLQLRNGVEEARAMGDLASESAFYQRLVERNKLDIIEYSNWLNASEKARGTIYTLSLLKQLQTFRPNDINLLFHEARLLSYLGQTKQVVAIWHLLAQQHTPTTKEAEFFYAFFIQMFEPNKALDVLTTPKDWLNAGNEYLNKVLSLAWETNNRGLALLAINKQIESSYQQVDIYRYVRLNTPLTPNTIDVLTSIFQKNQNGAALYEALQAAWNIKDKKRFKAIKALALKEGVFDNNTDAQIYYALSEVDKGNIGLAYAHYDQALKISPHNPAAVSGLLWLSLEYQDLPTVESVYNNNKHPLSQTPEMWLVFANSAKTLKYTKEADFWYTKLLQTNERNSAPALLSYAESLENSGEIRKAYELRKYVAIQLTNQLFQSKSGRAAYQSLVAYFVSPSIAKPKVQSDILAQTSTKDVEQRFQVYMNNVSPDDAVFWYHWSKTHNIVLPDSQALSLAIQTNDKEEVQRLLSESLNLSITEQYQALQFTGQHYNAWQLGQNALGDIGQPALEYQLRKMHAPKRQDYAHGIKSSVLTNTQWDMSTYSVEYFSPHQNGNWKASTHYQITESVDTFPTAYASSEKRVKGNYAHLKDTRSWLLAFDLADGIGDNRMGVSAIYKPKLNKQWQLSLNVGVDNAISASQLLHLIGQSNRIGGNITYQPTAYESLTAQLNWHDITTRFGENVGHGWDLNIRAAEQLFFNDPAWQLYANYATQKAHLSDDPLDKTNQWLSSRFPITTSTLINEDYEQISLGHRLWHGAPGAAGTSTPSPNYWLDMAANYNTKTHRSGLAVSSGIGWRLVGNDELSLTVDWQSQDRNGQESMQISLGYQYGF</sequence>
<dbReference type="Proteomes" id="UP001156690">
    <property type="component" value="Unassembled WGS sequence"/>
</dbReference>
<dbReference type="AlphaFoldDB" id="A0AAV5NXT7"/>
<gene>
    <name evidence="3" type="primary">pelB</name>
    <name evidence="3" type="ORF">GCM10007932_47470</name>
</gene>
<keyword evidence="1" id="KW-0812">Transmembrane</keyword>
<comment type="caution">
    <text evidence="3">The sequence shown here is derived from an EMBL/GenBank/DDBJ whole genome shotgun (WGS) entry which is preliminary data.</text>
</comment>
<dbReference type="EMBL" id="BSNX01000073">
    <property type="protein sequence ID" value="GLQ75385.1"/>
    <property type="molecule type" value="Genomic_DNA"/>
</dbReference>
<evidence type="ECO:0000259" key="2">
    <source>
        <dbReference type="Pfam" id="PF24604"/>
    </source>
</evidence>
<keyword evidence="1" id="KW-0472">Membrane</keyword>
<dbReference type="RefSeq" id="WP_126607958.1">
    <property type="nucleotide sequence ID" value="NZ_AP025144.1"/>
</dbReference>
<dbReference type="SUPFAM" id="SSF48452">
    <property type="entry name" value="TPR-like"/>
    <property type="match status" value="2"/>
</dbReference>
<proteinExistence type="predicted"/>
<feature type="domain" description="PelB C-terminal" evidence="2">
    <location>
        <begin position="911"/>
        <end position="1170"/>
    </location>
</feature>
<protein>
    <submittedName>
        <fullName evidence="3">Pellicle/biofilm biosynthesis protein PelB</fullName>
    </submittedName>
</protein>
<evidence type="ECO:0000313" key="3">
    <source>
        <dbReference type="EMBL" id="GLQ75385.1"/>
    </source>
</evidence>
<keyword evidence="1" id="KW-1133">Transmembrane helix</keyword>
<accession>A0AAV5NXT7</accession>
<dbReference type="InterPro" id="IPR011990">
    <property type="entry name" value="TPR-like_helical_dom_sf"/>
</dbReference>
<dbReference type="Pfam" id="PF13429">
    <property type="entry name" value="TPR_15"/>
    <property type="match status" value="1"/>
</dbReference>
<organism evidence="3 4">
    <name type="scientific">Vibrio penaeicida</name>
    <dbReference type="NCBI Taxonomy" id="104609"/>
    <lineage>
        <taxon>Bacteria</taxon>
        <taxon>Pseudomonadati</taxon>
        <taxon>Pseudomonadota</taxon>
        <taxon>Gammaproteobacteria</taxon>
        <taxon>Vibrionales</taxon>
        <taxon>Vibrionaceae</taxon>
        <taxon>Vibrio</taxon>
    </lineage>
</organism>
<reference evidence="4" key="1">
    <citation type="journal article" date="2019" name="Int. J. Syst. Evol. Microbiol.">
        <title>The Global Catalogue of Microorganisms (GCM) 10K type strain sequencing project: providing services to taxonomists for standard genome sequencing and annotation.</title>
        <authorList>
            <consortium name="The Broad Institute Genomics Platform"/>
            <consortium name="The Broad Institute Genome Sequencing Center for Infectious Disease"/>
            <person name="Wu L."/>
            <person name="Ma J."/>
        </authorList>
    </citation>
    <scope>NUCLEOTIDE SEQUENCE [LARGE SCALE GENOMIC DNA]</scope>
    <source>
        <strain evidence="4">NBRC 15640</strain>
    </source>
</reference>
<feature type="transmembrane region" description="Helical" evidence="1">
    <location>
        <begin position="20"/>
        <end position="39"/>
    </location>
</feature>
<dbReference type="Gene3D" id="1.25.40.10">
    <property type="entry name" value="Tetratricopeptide repeat domain"/>
    <property type="match status" value="2"/>
</dbReference>
<dbReference type="Pfam" id="PF24604">
    <property type="entry name" value="B-barrel_PelB_C"/>
    <property type="match status" value="1"/>
</dbReference>
<keyword evidence="4" id="KW-1185">Reference proteome</keyword>
<evidence type="ECO:0000256" key="1">
    <source>
        <dbReference type="SAM" id="Phobius"/>
    </source>
</evidence>
<name>A0AAV5NXT7_9VIBR</name>
<dbReference type="InterPro" id="IPR057306">
    <property type="entry name" value="B-barrel_PelB_C"/>
</dbReference>